<dbReference type="Proteomes" id="UP001153461">
    <property type="component" value="Unassembled WGS sequence"/>
</dbReference>
<name>A0A9W4MR28_PENNA</name>
<gene>
    <name evidence="3" type="ORF">PNAL_LOCUS2594</name>
</gene>
<feature type="domain" description="Xylanolytic transcriptional activator regulatory" evidence="2">
    <location>
        <begin position="71"/>
        <end position="248"/>
    </location>
</feature>
<dbReference type="Pfam" id="PF04082">
    <property type="entry name" value="Fungal_trans"/>
    <property type="match status" value="1"/>
</dbReference>
<dbReference type="InterPro" id="IPR007219">
    <property type="entry name" value="XnlR_reg_dom"/>
</dbReference>
<proteinExistence type="predicted"/>
<dbReference type="AlphaFoldDB" id="A0A9W4MR28"/>
<protein>
    <recommendedName>
        <fullName evidence="2">Xylanolytic transcriptional activator regulatory domain-containing protein</fullName>
    </recommendedName>
</protein>
<dbReference type="PANTHER" id="PTHR47425">
    <property type="entry name" value="FARB-RELATED"/>
    <property type="match status" value="1"/>
</dbReference>
<dbReference type="PANTHER" id="PTHR47425:SF2">
    <property type="entry name" value="FARB-RELATED"/>
    <property type="match status" value="1"/>
</dbReference>
<dbReference type="InterPro" id="IPR052761">
    <property type="entry name" value="Fungal_Detox/Toxin_TFs"/>
</dbReference>
<dbReference type="GO" id="GO:0003677">
    <property type="term" value="F:DNA binding"/>
    <property type="evidence" value="ECO:0007669"/>
    <property type="project" value="InterPro"/>
</dbReference>
<dbReference type="OrthoDB" id="4451586at2759"/>
<comment type="caution">
    <text evidence="3">The sequence shown here is derived from an EMBL/GenBank/DDBJ whole genome shotgun (WGS) entry which is preliminary data.</text>
</comment>
<dbReference type="GO" id="GO:0008270">
    <property type="term" value="F:zinc ion binding"/>
    <property type="evidence" value="ECO:0007669"/>
    <property type="project" value="InterPro"/>
</dbReference>
<sequence length="499" mass="56501">MAPLANCKLVAHNLLGFPVPGLPDSIPPAYESALPPFIQRLPVNLPHKDIWYLAEEGVFALPSDSLLKELLKTFVLHVYPYLPVLDLPPFLEAIANNDGKSHVSLLLFHAAMFSSIAFVDPKYIHSAGYTSRKDARQEFFRKARILYDLDVEQDRIVLIQSVLLLTYCHETTYDPKDFRHWLEIALSQAALVPFPSDEHWASKTTSRGLWKRIWWCIYTRDRLIALILRRATVIEEANFSMLLPTLADFPIQQYPTQVVKKLGYCEVLQRIDYQEQLAQIFVEKTKLCCTISGIDILTTGASASSPSVFIHYINALNGWQANLPSNIQYRAPSSQSLSEGEKALFMYRAWLKMIFLAASRALHRHNSIFSNAEEFQEAGLQSITQSMAGIAEHLHQLDLVSCLPTTTVGLLIPVLAMHLMNIRSGMPNLWNNAFKSLYQCIKILEELGEVYIMAESMATFFQSTICGDENKSNSDSVIEREFLENILTSAELETFSHLV</sequence>
<evidence type="ECO:0000259" key="2">
    <source>
        <dbReference type="Pfam" id="PF04082"/>
    </source>
</evidence>
<evidence type="ECO:0000313" key="3">
    <source>
        <dbReference type="EMBL" id="CAG8026341.1"/>
    </source>
</evidence>
<evidence type="ECO:0000313" key="4">
    <source>
        <dbReference type="Proteomes" id="UP001153461"/>
    </source>
</evidence>
<reference evidence="3" key="1">
    <citation type="submission" date="2021-07" db="EMBL/GenBank/DDBJ databases">
        <authorList>
            <person name="Branca A.L. A."/>
        </authorList>
    </citation>
    <scope>NUCLEOTIDE SEQUENCE</scope>
</reference>
<dbReference type="GO" id="GO:0006351">
    <property type="term" value="P:DNA-templated transcription"/>
    <property type="evidence" value="ECO:0007669"/>
    <property type="project" value="InterPro"/>
</dbReference>
<keyword evidence="1" id="KW-0539">Nucleus</keyword>
<accession>A0A9W4MR28</accession>
<organism evidence="3 4">
    <name type="scientific">Penicillium nalgiovense</name>
    <dbReference type="NCBI Taxonomy" id="60175"/>
    <lineage>
        <taxon>Eukaryota</taxon>
        <taxon>Fungi</taxon>
        <taxon>Dikarya</taxon>
        <taxon>Ascomycota</taxon>
        <taxon>Pezizomycotina</taxon>
        <taxon>Eurotiomycetes</taxon>
        <taxon>Eurotiomycetidae</taxon>
        <taxon>Eurotiales</taxon>
        <taxon>Aspergillaceae</taxon>
        <taxon>Penicillium</taxon>
    </lineage>
</organism>
<dbReference type="CDD" id="cd12148">
    <property type="entry name" value="fungal_TF_MHR"/>
    <property type="match status" value="1"/>
</dbReference>
<dbReference type="EMBL" id="CAJVNV010000082">
    <property type="protein sequence ID" value="CAG8026341.1"/>
    <property type="molecule type" value="Genomic_DNA"/>
</dbReference>
<evidence type="ECO:0000256" key="1">
    <source>
        <dbReference type="ARBA" id="ARBA00023242"/>
    </source>
</evidence>